<dbReference type="EMBL" id="HBGF01049768">
    <property type="protein sequence ID" value="CAD9151916.1"/>
    <property type="molecule type" value="Transcribed_RNA"/>
</dbReference>
<proteinExistence type="predicted"/>
<reference evidence="3" key="1">
    <citation type="submission" date="2021-01" db="EMBL/GenBank/DDBJ databases">
        <authorList>
            <person name="Corre E."/>
            <person name="Pelletier E."/>
            <person name="Niang G."/>
            <person name="Scheremetjew M."/>
            <person name="Finn R."/>
            <person name="Kale V."/>
            <person name="Holt S."/>
            <person name="Cochrane G."/>
            <person name="Meng A."/>
            <person name="Brown T."/>
            <person name="Cohen L."/>
        </authorList>
    </citation>
    <scope>NUCLEOTIDE SEQUENCE</scope>
    <source>
        <strain evidence="3">CCAP 1951/1</strain>
    </source>
</reference>
<feature type="compositionally biased region" description="Polar residues" evidence="2">
    <location>
        <begin position="598"/>
        <end position="607"/>
    </location>
</feature>
<feature type="region of interest" description="Disordered" evidence="2">
    <location>
        <begin position="699"/>
        <end position="736"/>
    </location>
</feature>
<accession>A0A7S1QYK0</accession>
<dbReference type="AlphaFoldDB" id="A0A7S1QYK0"/>
<feature type="region of interest" description="Disordered" evidence="2">
    <location>
        <begin position="449"/>
        <end position="557"/>
    </location>
</feature>
<feature type="coiled-coil region" evidence="1">
    <location>
        <begin position="257"/>
        <end position="305"/>
    </location>
</feature>
<evidence type="ECO:0000256" key="1">
    <source>
        <dbReference type="SAM" id="Coils"/>
    </source>
</evidence>
<evidence type="ECO:0000313" key="3">
    <source>
        <dbReference type="EMBL" id="CAD9151916.1"/>
    </source>
</evidence>
<gene>
    <name evidence="3" type="ORF">NDES1114_LOCUS33310</name>
</gene>
<feature type="region of interest" description="Disordered" evidence="2">
    <location>
        <begin position="1"/>
        <end position="39"/>
    </location>
</feature>
<sequence length="1045" mass="114118">MPRESESFIKTSQVRAALHSKVRDHHQPQAQVRSNDATDRLTSGLLPLLAMGPERRSPREGRGISQRHVPRHGDFVRHMLAINSNPEHYSTKVPRRYHVFRTALEVNAADAAVAEYDFHEPISARQAQSTARDHSLTFKIPTLPSATYRKGSARGDGSVSGPSMRHEVHYLARVADSMASGDGTELGVPQREADLLHTANKGIARVAREATVGVRRAAFLVHEVARLVSPICVDLAWLLLGVEDTLCALPPRLCDGLQEADDAVKHLQDKLSAADQHHRGLVASVERLRNDVTALQKQAATETEKFVADVESHGLRPEAITASLAPQPPPVPQVSTQQINSLSTAPPRFYAFSPERVVAGKKFAKRPVETSDASVDCTDLFFDLPTGKNSRSGRRGSHNSFETHAETAEPMLKRVVMQFKGAGIVPASHRPLSLFDIFTKLKQRGILRDSIPGSRGDHPNSPDFGSVRRVGSDGEAPFDVSLTVPADPAILLPPEGEDTQAAKDGDDSPRLRRRASMLRRRPSAVTPLSGSPPSTPSQRVNRSSPSPRRSRRPSGTILVETKIDAFVQCDISRVQTAEASVQAVEMDIDRKLRKSRRSASGSATPLTASLHGGRSRATRASSRDSGSRLPSRVGVELLAPDAVSDWPPPDVLGDDATPPAPVEMSNVAVNTDVNLTGLEVFRLDFEDAVKVRFPHLFEAEGGSDGRSESPPASAQGRSRNNLASSSRKGTVRDPGASLPPLLAEAFGFSDLSGSRVRSAQWVNGTLLEILKHLDPFRIVSAENSLAALTMARFRAKYGLDKMATGYAVDFVANLKLHCHSTIRCYLYVAWCGLSTFANFGSPPTYCTTEALGFYLYGFQALVRACSHRQQKDLEASKLVVSWPLIEHVCELLLRDVAASYADAGEFEVDREHWLRTLLCGDRLDAESRKRISMACGNEDAVSLLPSENHRRPVPLETIRLDCDAFLLVLVNNYANFRSELTKRSETLHRIALAKRTADDTENFVVSGDGGFYEVVVGPPEEIIGRLASWPLLADSTCRTEIATSS</sequence>
<keyword evidence="1" id="KW-0175">Coiled coil</keyword>
<feature type="compositionally biased region" description="Low complexity" evidence="2">
    <location>
        <begin position="523"/>
        <end position="532"/>
    </location>
</feature>
<feature type="compositionally biased region" description="Basic residues" evidence="2">
    <location>
        <begin position="511"/>
        <end position="522"/>
    </location>
</feature>
<name>A0A7S1QYK0_NEODS</name>
<feature type="compositionally biased region" description="Basic and acidic residues" evidence="2">
    <location>
        <begin position="500"/>
        <end position="510"/>
    </location>
</feature>
<feature type="region of interest" description="Disordered" evidence="2">
    <location>
        <begin position="591"/>
        <end position="632"/>
    </location>
</feature>
<protein>
    <submittedName>
        <fullName evidence="3">Uncharacterized protein</fullName>
    </submittedName>
</protein>
<feature type="compositionally biased region" description="Polar residues" evidence="2">
    <location>
        <begin position="710"/>
        <end position="728"/>
    </location>
</feature>
<organism evidence="3">
    <name type="scientific">Neobodo designis</name>
    <name type="common">Flagellated protozoan</name>
    <name type="synonym">Bodo designis</name>
    <dbReference type="NCBI Taxonomy" id="312471"/>
    <lineage>
        <taxon>Eukaryota</taxon>
        <taxon>Discoba</taxon>
        <taxon>Euglenozoa</taxon>
        <taxon>Kinetoplastea</taxon>
        <taxon>Metakinetoplastina</taxon>
        <taxon>Neobodonida</taxon>
        <taxon>Neobodo</taxon>
    </lineage>
</organism>
<evidence type="ECO:0000256" key="2">
    <source>
        <dbReference type="SAM" id="MobiDB-lite"/>
    </source>
</evidence>